<sequence length="48" mass="5199">MCILHKDHVVEHGFSWMAVALLGGAMYIAGVTAIAKFLEKRALTAQQA</sequence>
<keyword evidence="3" id="KW-1185">Reference proteome</keyword>
<reference evidence="2 3" key="1">
    <citation type="submission" date="2014-09" db="EMBL/GenBank/DDBJ databases">
        <title>Vibrio maritimus JCM 19240. (C210) whole genome shotgun sequence.</title>
        <authorList>
            <person name="Sawabe T."/>
            <person name="Meirelles P."/>
            <person name="Nakanishi M."/>
            <person name="Sayaka M."/>
            <person name="Hattori M."/>
            <person name="Ohkuma M."/>
        </authorList>
    </citation>
    <scope>NUCLEOTIDE SEQUENCE [LARGE SCALE GENOMIC DNA]</scope>
    <source>
        <strain evidence="2 3">JCM 19240</strain>
    </source>
</reference>
<gene>
    <name evidence="2" type="ORF">JCM19240_2210</name>
</gene>
<evidence type="ECO:0000256" key="1">
    <source>
        <dbReference type="SAM" id="Phobius"/>
    </source>
</evidence>
<protein>
    <submittedName>
        <fullName evidence="2">Uncharacterized protein</fullName>
    </submittedName>
</protein>
<keyword evidence="1" id="KW-0472">Membrane</keyword>
<proteinExistence type="predicted"/>
<comment type="caution">
    <text evidence="2">The sequence shown here is derived from an EMBL/GenBank/DDBJ whole genome shotgun (WGS) entry which is preliminary data.</text>
</comment>
<evidence type="ECO:0000313" key="2">
    <source>
        <dbReference type="EMBL" id="GAL33514.1"/>
    </source>
</evidence>
<keyword evidence="1" id="KW-0812">Transmembrane</keyword>
<organism evidence="2 3">
    <name type="scientific">Vibrio maritimus</name>
    <dbReference type="NCBI Taxonomy" id="990268"/>
    <lineage>
        <taxon>Bacteria</taxon>
        <taxon>Pseudomonadati</taxon>
        <taxon>Pseudomonadota</taxon>
        <taxon>Gammaproteobacteria</taxon>
        <taxon>Vibrionales</taxon>
        <taxon>Vibrionaceae</taxon>
        <taxon>Vibrio</taxon>
    </lineage>
</organism>
<reference evidence="2 3" key="2">
    <citation type="submission" date="2014-09" db="EMBL/GenBank/DDBJ databases">
        <authorList>
            <consortium name="NBRP consortium"/>
            <person name="Sawabe T."/>
            <person name="Meirelles P."/>
            <person name="Nakanishi M."/>
            <person name="Sayaka M."/>
            <person name="Hattori M."/>
            <person name="Ohkuma M."/>
        </authorList>
    </citation>
    <scope>NUCLEOTIDE SEQUENCE [LARGE SCALE GENOMIC DNA]</scope>
    <source>
        <strain evidence="2 3">JCM 19240</strain>
    </source>
</reference>
<feature type="transmembrane region" description="Helical" evidence="1">
    <location>
        <begin position="14"/>
        <end position="38"/>
    </location>
</feature>
<evidence type="ECO:0000313" key="3">
    <source>
        <dbReference type="Proteomes" id="UP000029224"/>
    </source>
</evidence>
<dbReference type="Proteomes" id="UP000029224">
    <property type="component" value="Unassembled WGS sequence"/>
</dbReference>
<dbReference type="AlphaFoldDB" id="A0A090T459"/>
<dbReference type="EMBL" id="BBMT01000003">
    <property type="protein sequence ID" value="GAL33514.1"/>
    <property type="molecule type" value="Genomic_DNA"/>
</dbReference>
<accession>A0A090T459</accession>
<keyword evidence="1" id="KW-1133">Transmembrane helix</keyword>
<name>A0A090T459_9VIBR</name>